<dbReference type="InterPro" id="IPR053134">
    <property type="entry name" value="RNA-dir_DNA_polymerase"/>
</dbReference>
<proteinExistence type="predicted"/>
<evidence type="ECO:0000313" key="2">
    <source>
        <dbReference type="Proteomes" id="UP000054843"/>
    </source>
</evidence>
<name>A0A0V1MNW5_9BILA</name>
<gene>
    <name evidence="1" type="ORF">T10_1939</name>
</gene>
<dbReference type="Gene3D" id="3.10.10.10">
    <property type="entry name" value="HIV Type 1 Reverse Transcriptase, subunit A, domain 1"/>
    <property type="match status" value="1"/>
</dbReference>
<dbReference type="InterPro" id="IPR043128">
    <property type="entry name" value="Rev_trsase/Diguanyl_cyclase"/>
</dbReference>
<evidence type="ECO:0008006" key="3">
    <source>
        <dbReference type="Google" id="ProtNLM"/>
    </source>
</evidence>
<comment type="caution">
    <text evidence="1">The sequence shown here is derived from an EMBL/GenBank/DDBJ whole genome shotgun (WGS) entry which is preliminary data.</text>
</comment>
<dbReference type="Gene3D" id="3.30.70.270">
    <property type="match status" value="1"/>
</dbReference>
<protein>
    <recommendedName>
        <fullName evidence="3">Retrovirus-related Pol polyprotein from transposon</fullName>
    </recommendedName>
</protein>
<dbReference type="SUPFAM" id="SSF56672">
    <property type="entry name" value="DNA/RNA polymerases"/>
    <property type="match status" value="1"/>
</dbReference>
<dbReference type="Proteomes" id="UP000054843">
    <property type="component" value="Unassembled WGS sequence"/>
</dbReference>
<reference evidence="1 2" key="1">
    <citation type="submission" date="2015-01" db="EMBL/GenBank/DDBJ databases">
        <title>Evolution of Trichinella species and genotypes.</title>
        <authorList>
            <person name="Korhonen P.K."/>
            <person name="Edoardo P."/>
            <person name="Giuseppe L.R."/>
            <person name="Gasser R.B."/>
        </authorList>
    </citation>
    <scope>NUCLEOTIDE SEQUENCE [LARGE SCALE GENOMIC DNA]</scope>
    <source>
        <strain evidence="1">ISS1980</strain>
    </source>
</reference>
<dbReference type="PANTHER" id="PTHR24559:SF444">
    <property type="entry name" value="REVERSE TRANSCRIPTASE DOMAIN-CONTAINING PROTEIN"/>
    <property type="match status" value="1"/>
</dbReference>
<sequence>MVRRRQRNTWRPCGGHRRLNNVTKPDRYLILNLNHFITQLSDQTRFSKDDLICAYQQILVAEKDIPKTAITPPFRLYE</sequence>
<dbReference type="PANTHER" id="PTHR24559">
    <property type="entry name" value="TRANSPOSON TY3-I GAG-POL POLYPROTEIN"/>
    <property type="match status" value="1"/>
</dbReference>
<dbReference type="EMBL" id="JYDO01000064">
    <property type="protein sequence ID" value="KRZ73402.1"/>
    <property type="molecule type" value="Genomic_DNA"/>
</dbReference>
<dbReference type="AlphaFoldDB" id="A0A0V1MNW5"/>
<keyword evidence="2" id="KW-1185">Reference proteome</keyword>
<dbReference type="STRING" id="268474.A0A0V1MNW5"/>
<evidence type="ECO:0000313" key="1">
    <source>
        <dbReference type="EMBL" id="KRZ73402.1"/>
    </source>
</evidence>
<dbReference type="InterPro" id="IPR043502">
    <property type="entry name" value="DNA/RNA_pol_sf"/>
</dbReference>
<accession>A0A0V1MNW5</accession>
<organism evidence="1 2">
    <name type="scientific">Trichinella papuae</name>
    <dbReference type="NCBI Taxonomy" id="268474"/>
    <lineage>
        <taxon>Eukaryota</taxon>
        <taxon>Metazoa</taxon>
        <taxon>Ecdysozoa</taxon>
        <taxon>Nematoda</taxon>
        <taxon>Enoplea</taxon>
        <taxon>Dorylaimia</taxon>
        <taxon>Trichinellida</taxon>
        <taxon>Trichinellidae</taxon>
        <taxon>Trichinella</taxon>
    </lineage>
</organism>